<sequence length="149" mass="16664">MTKSPSFGARDPSSGHAKQILLGYLRRIRALRDQRREINEDIAEVRKEAKDAGFSARRIEEVVRWQEECEKHGREVVDEAEALFDLYRMVADGQGLAFDEMMDDARDRALVKMFAGEDQTAPKPPTAKVRAASDAAIAAQIDRMTRGGG</sequence>
<dbReference type="EMBL" id="CP011770">
    <property type="protein sequence ID" value="AKM09865.1"/>
    <property type="molecule type" value="Genomic_DNA"/>
</dbReference>
<dbReference type="GO" id="GO:0003677">
    <property type="term" value="F:DNA binding"/>
    <property type="evidence" value="ECO:0007669"/>
    <property type="project" value="InterPro"/>
</dbReference>
<keyword evidence="2" id="KW-1185">Reference proteome</keyword>
<dbReference type="AlphaFoldDB" id="A0A0G3XE90"/>
<dbReference type="KEGG" id="cna:AB433_07510"/>
<dbReference type="InterPro" id="IPR046367">
    <property type="entry name" value="GapR-like_DNA-bd"/>
</dbReference>
<evidence type="ECO:0000313" key="2">
    <source>
        <dbReference type="Proteomes" id="UP000035287"/>
    </source>
</evidence>
<dbReference type="Proteomes" id="UP000035287">
    <property type="component" value="Chromosome"/>
</dbReference>
<reference evidence="1 2" key="1">
    <citation type="submission" date="2015-06" db="EMBL/GenBank/DDBJ databases">
        <authorList>
            <person name="Zeng Y."/>
            <person name="Huang Y."/>
        </authorList>
    </citation>
    <scope>NUCLEOTIDE SEQUENCE [LARGE SCALE GENOMIC DNA]</scope>
    <source>
        <strain evidence="1 2">PQ-2</strain>
    </source>
</reference>
<accession>A0A0G3XE90</accession>
<dbReference type="Pfam" id="PF10073">
    <property type="entry name" value="GapR_DNA-bd"/>
    <property type="match status" value="1"/>
</dbReference>
<evidence type="ECO:0000313" key="1">
    <source>
        <dbReference type="EMBL" id="AKM09865.1"/>
    </source>
</evidence>
<dbReference type="PATRIC" id="fig|1348774.3.peg.1573"/>
<protein>
    <submittedName>
        <fullName evidence="1">Uncharacterized protein</fullName>
    </submittedName>
</protein>
<name>A0A0G3XE90_9SPHN</name>
<dbReference type="OrthoDB" id="7585176at2"/>
<gene>
    <name evidence="1" type="ORF">AB433_07510</name>
</gene>
<proteinExistence type="predicted"/>
<dbReference type="RefSeq" id="WP_047820549.1">
    <property type="nucleotide sequence ID" value="NZ_CP011770.1"/>
</dbReference>
<organism evidence="1 2">
    <name type="scientific">Croceicoccus naphthovorans</name>
    <dbReference type="NCBI Taxonomy" id="1348774"/>
    <lineage>
        <taxon>Bacteria</taxon>
        <taxon>Pseudomonadati</taxon>
        <taxon>Pseudomonadota</taxon>
        <taxon>Alphaproteobacteria</taxon>
        <taxon>Sphingomonadales</taxon>
        <taxon>Erythrobacteraceae</taxon>
        <taxon>Croceicoccus</taxon>
    </lineage>
</organism>